<feature type="compositionally biased region" description="Acidic residues" evidence="1">
    <location>
        <begin position="123"/>
        <end position="132"/>
    </location>
</feature>
<dbReference type="AlphaFoldDB" id="A0A4Z1JZQ2"/>
<accession>A0A4Z1JZQ2</accession>
<feature type="region of interest" description="Disordered" evidence="1">
    <location>
        <begin position="177"/>
        <end position="287"/>
    </location>
</feature>
<keyword evidence="3" id="KW-1185">Reference proteome</keyword>
<protein>
    <recommendedName>
        <fullName evidence="4">Zn(2)-C6 fungal-type domain-containing protein</fullName>
    </recommendedName>
</protein>
<organism evidence="2 3">
    <name type="scientific">Botrytis elliptica</name>
    <dbReference type="NCBI Taxonomy" id="278938"/>
    <lineage>
        <taxon>Eukaryota</taxon>
        <taxon>Fungi</taxon>
        <taxon>Dikarya</taxon>
        <taxon>Ascomycota</taxon>
        <taxon>Pezizomycotina</taxon>
        <taxon>Leotiomycetes</taxon>
        <taxon>Helotiales</taxon>
        <taxon>Sclerotiniaceae</taxon>
        <taxon>Botrytis</taxon>
    </lineage>
</organism>
<evidence type="ECO:0000313" key="3">
    <source>
        <dbReference type="Proteomes" id="UP000297229"/>
    </source>
</evidence>
<sequence>MKQSSRRAPVQPTEEPSNAIHRLSDVVPQFQSFTASSAANQAKTEYRRGEFLEQLVSQKYPTVMAEENIQFIRDSFTSFNEKLEKLHRGVPIVPTVLRRSARNSNVNNGMSANIDGEMAMDVDDDEDRDYNEDGGSASPQLTAEQEAEDEEHWHRAVNALSIDTTMTNYFVEMGYQMPPSPSKEESKVQGQEELRLHKRKAHSKKWVPSLNKNNKRTSMPPPDTEQMFHNLSIRNTVPEQNVDTTGNLVGGSLEPSLSSPSMPPPKRAKTASSSSARSRFGPKQPPRCASCVQMKKNCDRQTPCGRCSGMRDYKVCIPYWRDLQRNSEAEQRELGF</sequence>
<evidence type="ECO:0000313" key="2">
    <source>
        <dbReference type="EMBL" id="TGO76762.1"/>
    </source>
</evidence>
<gene>
    <name evidence="2" type="ORF">BELL_0138g00060</name>
</gene>
<name>A0A4Z1JZQ2_9HELO</name>
<feature type="compositionally biased region" description="Low complexity" evidence="1">
    <location>
        <begin position="270"/>
        <end position="279"/>
    </location>
</feature>
<feature type="compositionally biased region" description="Basic residues" evidence="1">
    <location>
        <begin position="196"/>
        <end position="205"/>
    </location>
</feature>
<evidence type="ECO:0008006" key="4">
    <source>
        <dbReference type="Google" id="ProtNLM"/>
    </source>
</evidence>
<proteinExistence type="predicted"/>
<comment type="caution">
    <text evidence="2">The sequence shown here is derived from an EMBL/GenBank/DDBJ whole genome shotgun (WGS) entry which is preliminary data.</text>
</comment>
<feature type="region of interest" description="Disordered" evidence="1">
    <location>
        <begin position="1"/>
        <end position="21"/>
    </location>
</feature>
<feature type="region of interest" description="Disordered" evidence="1">
    <location>
        <begin position="123"/>
        <end position="151"/>
    </location>
</feature>
<dbReference type="Proteomes" id="UP000297229">
    <property type="component" value="Unassembled WGS sequence"/>
</dbReference>
<feature type="compositionally biased region" description="Basic and acidic residues" evidence="1">
    <location>
        <begin position="182"/>
        <end position="195"/>
    </location>
</feature>
<feature type="compositionally biased region" description="Polar residues" evidence="1">
    <location>
        <begin position="227"/>
        <end position="247"/>
    </location>
</feature>
<reference evidence="2 3" key="1">
    <citation type="submission" date="2017-12" db="EMBL/GenBank/DDBJ databases">
        <title>Comparative genomics of Botrytis spp.</title>
        <authorList>
            <person name="Valero-Jimenez C.A."/>
            <person name="Tapia P."/>
            <person name="Veloso J."/>
            <person name="Silva-Moreno E."/>
            <person name="Staats M."/>
            <person name="Valdes J.H."/>
            <person name="Van Kan J.A.L."/>
        </authorList>
    </citation>
    <scope>NUCLEOTIDE SEQUENCE [LARGE SCALE GENOMIC DNA]</scope>
    <source>
        <strain evidence="2 3">Be9601</strain>
    </source>
</reference>
<dbReference type="OrthoDB" id="3546032at2759"/>
<dbReference type="EMBL" id="PQXM01000137">
    <property type="protein sequence ID" value="TGO76762.1"/>
    <property type="molecule type" value="Genomic_DNA"/>
</dbReference>
<evidence type="ECO:0000256" key="1">
    <source>
        <dbReference type="SAM" id="MobiDB-lite"/>
    </source>
</evidence>